<dbReference type="Proteomes" id="UP000005561">
    <property type="component" value="Unassembled WGS sequence"/>
</dbReference>
<sequence length="48" mass="5781">MHCTFPLHLYFLDNGKLQNSFFIGIRRLEMELEKITKQLENNGNTRRI</sequence>
<reference evidence="1" key="1">
    <citation type="submission" date="2009-07" db="EMBL/GenBank/DDBJ databases">
        <authorList>
            <person name="Weinstock G."/>
            <person name="Sodergren E."/>
            <person name="Clifton S."/>
            <person name="Fulton L."/>
            <person name="Fulton B."/>
            <person name="Courtney L."/>
            <person name="Fronick C."/>
            <person name="Harrison M."/>
            <person name="Strong C."/>
            <person name="Farmer C."/>
            <person name="Delahaunty K."/>
            <person name="Markovic C."/>
            <person name="Hall O."/>
            <person name="Minx P."/>
            <person name="Tomlinson C."/>
            <person name="Mitreva M."/>
            <person name="Nelson J."/>
            <person name="Hou S."/>
            <person name="Wollam A."/>
            <person name="Pepin K.H."/>
            <person name="Johnson M."/>
            <person name="Bhonagiri V."/>
            <person name="Nash W.E."/>
            <person name="Warren W."/>
            <person name="Chinwalla A."/>
            <person name="Mardis E.R."/>
            <person name="Wilson R.K."/>
        </authorList>
    </citation>
    <scope>NUCLEOTIDE SEQUENCE [LARGE SCALE GENOMIC DNA]</scope>
    <source>
        <strain evidence="1">DSM 14469</strain>
    </source>
</reference>
<protein>
    <submittedName>
        <fullName evidence="1">Uncharacterized protein</fullName>
    </submittedName>
</protein>
<evidence type="ECO:0000313" key="2">
    <source>
        <dbReference type="Proteomes" id="UP000005561"/>
    </source>
</evidence>
<organism evidence="1 2">
    <name type="scientific">Marvinbryantia formatexigens DSM 14469</name>
    <dbReference type="NCBI Taxonomy" id="478749"/>
    <lineage>
        <taxon>Bacteria</taxon>
        <taxon>Bacillati</taxon>
        <taxon>Bacillota</taxon>
        <taxon>Clostridia</taxon>
        <taxon>Lachnospirales</taxon>
        <taxon>Lachnospiraceae</taxon>
        <taxon>Marvinbryantia</taxon>
    </lineage>
</organism>
<proteinExistence type="predicted"/>
<keyword evidence="2" id="KW-1185">Reference proteome</keyword>
<dbReference type="EMBL" id="ACCL02000024">
    <property type="protein sequence ID" value="EET58862.1"/>
    <property type="molecule type" value="Genomic_DNA"/>
</dbReference>
<evidence type="ECO:0000313" key="1">
    <source>
        <dbReference type="EMBL" id="EET58862.1"/>
    </source>
</evidence>
<name>C6LKG3_9FIRM</name>
<gene>
    <name evidence="1" type="ORF">BRYFOR_09150</name>
</gene>
<comment type="caution">
    <text evidence="1">The sequence shown here is derived from an EMBL/GenBank/DDBJ whole genome shotgun (WGS) entry which is preliminary data.</text>
</comment>
<accession>C6LKG3</accession>
<dbReference type="AlphaFoldDB" id="C6LKG3"/>